<evidence type="ECO:0000313" key="2">
    <source>
        <dbReference type="Proteomes" id="UP000003980"/>
    </source>
</evidence>
<dbReference type="eggNOG" id="arCOG10436">
    <property type="taxonomic scope" value="Archaea"/>
</dbReference>
<dbReference type="STRING" id="671065.MetMK1DRAFT_00026900"/>
<dbReference type="AlphaFoldDB" id="H2C7Z1"/>
<dbReference type="RefSeq" id="WP_009074490.1">
    <property type="nucleotide sequence ID" value="NZ_JH597770.1"/>
</dbReference>
<protein>
    <submittedName>
        <fullName evidence="1">Uncharacterized protein</fullName>
    </submittedName>
</protein>
<proteinExistence type="predicted"/>
<dbReference type="OrthoDB" id="34583at2157"/>
<dbReference type="HOGENOM" id="CLU_1493003_0_0_2"/>
<dbReference type="Proteomes" id="UP000003980">
    <property type="component" value="Unassembled WGS sequence"/>
</dbReference>
<evidence type="ECO:0000313" key="1">
    <source>
        <dbReference type="EMBL" id="EHP68267.1"/>
    </source>
</evidence>
<dbReference type="EMBL" id="JH597770">
    <property type="protein sequence ID" value="EHP68267.1"/>
    <property type="molecule type" value="Genomic_DNA"/>
</dbReference>
<accession>H2C7Z1</accession>
<keyword evidence="2" id="KW-1185">Reference proteome</keyword>
<sequence length="206" mass="23929">MSRKEQSEGKRIAFPFIILLGTTYLRRMNKREEVRIEKKGNRITFDGIEEALSINEIHISEPKDRRLHILLDGPGLIITLTEDEFISIASSLKGVKLKPLYKTEISQIGVVIRLEADSLHVIVVMDWSLHSIFSNVDGERIRLDFGPLCEYNDCIYYAFFSKNNWIYMLKMRSVDGQMDVEFRRISPHVLKNELVFYTLGNKFGLL</sequence>
<gene>
    <name evidence="1" type="ORF">MetMK1DRAFT_00026900</name>
</gene>
<organism evidence="1 2">
    <name type="scientific">Metallosphaera yellowstonensis MK1</name>
    <dbReference type="NCBI Taxonomy" id="671065"/>
    <lineage>
        <taxon>Archaea</taxon>
        <taxon>Thermoproteota</taxon>
        <taxon>Thermoprotei</taxon>
        <taxon>Sulfolobales</taxon>
        <taxon>Sulfolobaceae</taxon>
        <taxon>Metallosphaera</taxon>
    </lineage>
</organism>
<name>H2C7Z1_9CREN</name>
<reference evidence="1 2" key="1">
    <citation type="submission" date="2012-01" db="EMBL/GenBank/DDBJ databases">
        <title>Improved High-Quality Draft sequence of Metallosphaera yellowstonensis MK1.</title>
        <authorList>
            <consortium name="US DOE Joint Genome Institute"/>
            <person name="Lucas S."/>
            <person name="Han J."/>
            <person name="Cheng J.-F."/>
            <person name="Goodwin L."/>
            <person name="Pitluck S."/>
            <person name="Peters L."/>
            <person name="Teshima H."/>
            <person name="Detter J.C."/>
            <person name="Han C."/>
            <person name="Tapia R."/>
            <person name="Land M."/>
            <person name="Hauser L."/>
            <person name="Kyrpides N."/>
            <person name="Kozubal M."/>
            <person name="Macur R.E."/>
            <person name="Jay Z."/>
            <person name="Inskeep W."/>
            <person name="Woyke T."/>
        </authorList>
    </citation>
    <scope>NUCLEOTIDE SEQUENCE [LARGE SCALE GENOMIC DNA]</scope>
    <source>
        <strain evidence="1 2">MK1</strain>
    </source>
</reference>